<proteinExistence type="predicted"/>
<accession>A0A4R6T9Z6</accession>
<dbReference type="OrthoDB" id="725917at2"/>
<evidence type="ECO:0000313" key="1">
    <source>
        <dbReference type="EMBL" id="TDQ22856.1"/>
    </source>
</evidence>
<gene>
    <name evidence="1" type="ORF">DFQ07_2877</name>
</gene>
<dbReference type="AlphaFoldDB" id="A0A4R6T9Z6"/>
<protein>
    <submittedName>
        <fullName evidence="1">SusD-like starch-binding protein associating with outer membrane</fullName>
    </submittedName>
</protein>
<dbReference type="Gene3D" id="1.25.40.390">
    <property type="match status" value="1"/>
</dbReference>
<dbReference type="SUPFAM" id="SSF48452">
    <property type="entry name" value="TPR-like"/>
    <property type="match status" value="1"/>
</dbReference>
<organism evidence="1 2">
    <name type="scientific">Tenacibaculum caenipelagi</name>
    <dbReference type="NCBI Taxonomy" id="1325435"/>
    <lineage>
        <taxon>Bacteria</taxon>
        <taxon>Pseudomonadati</taxon>
        <taxon>Bacteroidota</taxon>
        <taxon>Flavobacteriia</taxon>
        <taxon>Flavobacteriales</taxon>
        <taxon>Flavobacteriaceae</taxon>
        <taxon>Tenacibaculum</taxon>
    </lineage>
</organism>
<sequence>MKKYIKNILILSFITLLVISCKKVDFGDANVDPNNPTENLTNALLTNALFVTGGASTAITPGYYVQHYSDIQYTDGSRYGTSEFSYEAFYTGTLHNLERIISLNSNESTKDEVSVYGSNANQIATAKLVKAYTYHQMTDRWGYIPFSQALKSGEFDFPKFDSSASIYNELFNLIDEALAQISTSENGPTGDIIFNGNMDRWKQFGHTLKLIMALRLADVSDEMTSISGINDYAKTKFTEAVSGAISDQVEDILFPYTQDDATDNPWQDRYNGNRAPDFTVSKTLIDFLQNTDRNDPRVSKFADEVENAPGTYVGMEYAVVSPNVDRQDISLLTSNIANKGDAPGYVFTYAQVAFAKAEAVLKGWISGDTSVYYYEGIKASMKQWGVTDVDYDTYITQPAVVWNSSRGLELIAEQKWIALFMQPFEAWAEWRRLDFPTLTPAASPINGTNIPVRYGYSSTINDSNRSELEKAIQAQGLPQLDDLSTKLFWDVK</sequence>
<dbReference type="Pfam" id="PF12771">
    <property type="entry name" value="SusD-like_2"/>
    <property type="match status" value="1"/>
</dbReference>
<comment type="caution">
    <text evidence="1">The sequence shown here is derived from an EMBL/GenBank/DDBJ whole genome shotgun (WGS) entry which is preliminary data.</text>
</comment>
<dbReference type="InterPro" id="IPR011990">
    <property type="entry name" value="TPR-like_helical_dom_sf"/>
</dbReference>
<evidence type="ECO:0000313" key="2">
    <source>
        <dbReference type="Proteomes" id="UP000295390"/>
    </source>
</evidence>
<reference evidence="1 2" key="1">
    <citation type="submission" date="2019-03" db="EMBL/GenBank/DDBJ databases">
        <title>Genomic Encyclopedia of Type Strains, Phase III (KMG-III): the genomes of soil and plant-associated and newly described type strains.</title>
        <authorList>
            <person name="Whitman W."/>
        </authorList>
    </citation>
    <scope>NUCLEOTIDE SEQUENCE [LARGE SCALE GENOMIC DNA]</scope>
    <source>
        <strain evidence="1 2">CECT 8283</strain>
    </source>
</reference>
<dbReference type="InterPro" id="IPR041662">
    <property type="entry name" value="SusD-like_2"/>
</dbReference>
<dbReference type="Proteomes" id="UP000295390">
    <property type="component" value="Unassembled WGS sequence"/>
</dbReference>
<dbReference type="EMBL" id="SNYH01000006">
    <property type="protein sequence ID" value="TDQ22856.1"/>
    <property type="molecule type" value="Genomic_DNA"/>
</dbReference>
<name>A0A4R6T9Z6_9FLAO</name>
<keyword evidence="2" id="KW-1185">Reference proteome</keyword>
<dbReference type="RefSeq" id="WP_133537860.1">
    <property type="nucleotide sequence ID" value="NZ_SNYH01000006.1"/>
</dbReference>
<dbReference type="PROSITE" id="PS51257">
    <property type="entry name" value="PROKAR_LIPOPROTEIN"/>
    <property type="match status" value="1"/>
</dbReference>